<keyword evidence="6" id="KW-0539">Nucleus</keyword>
<protein>
    <recommendedName>
        <fullName evidence="12">Nuclear export mediator factor NEMF homolog</fullName>
    </recommendedName>
</protein>
<reference evidence="10" key="2">
    <citation type="submission" date="2022-10" db="EMBL/GenBank/DDBJ databases">
        <authorList>
            <consortium name="ENA_rothamsted_submissions"/>
            <consortium name="culmorum"/>
            <person name="King R."/>
        </authorList>
    </citation>
    <scope>NUCLEOTIDE SEQUENCE</scope>
</reference>
<dbReference type="PANTHER" id="PTHR15239">
    <property type="entry name" value="NUCLEAR EXPORT MEDIATOR FACTOR NEMF"/>
    <property type="match status" value="1"/>
</dbReference>
<dbReference type="Proteomes" id="UP001153620">
    <property type="component" value="Chromosome 3"/>
</dbReference>
<evidence type="ECO:0000256" key="3">
    <source>
        <dbReference type="ARBA" id="ARBA00008318"/>
    </source>
</evidence>
<dbReference type="GO" id="GO:0005737">
    <property type="term" value="C:cytoplasm"/>
    <property type="evidence" value="ECO:0007669"/>
    <property type="project" value="UniProtKB-SubCell"/>
</dbReference>
<proteinExistence type="inferred from homology"/>
<keyword evidence="11" id="KW-1185">Reference proteome</keyword>
<feature type="domain" description="NFACT RNA-binding" evidence="8">
    <location>
        <begin position="532"/>
        <end position="642"/>
    </location>
</feature>
<evidence type="ECO:0008006" key="12">
    <source>
        <dbReference type="Google" id="ProtNLM"/>
    </source>
</evidence>
<evidence type="ECO:0000313" key="10">
    <source>
        <dbReference type="EMBL" id="CAH1729386.1"/>
    </source>
</evidence>
<dbReference type="GO" id="GO:1990112">
    <property type="term" value="C:RQC complex"/>
    <property type="evidence" value="ECO:0007669"/>
    <property type="project" value="TreeGrafter"/>
</dbReference>
<evidence type="ECO:0000256" key="2">
    <source>
        <dbReference type="ARBA" id="ARBA00004496"/>
    </source>
</evidence>
<sequence>MKARFNTFDIVCALAELKFLVGHRVNQIYDIDNKTYLIRLHNNEEKNVLLLESGTRIQKTAFDWPKSLSPSGFTMKLRKHLKNKRLEMIEQMGSDRIIDLQFGTGEAAYHVILELYDRGNIILCDYTYLILNVLRPHTEGEEIRFAVREIYPLSRARSTDDQPNMDFIKEKMREGKPGDTIRTILNPHLPFGASLIDHCLITYGLIDCKIGGEQKEDEVPDQEGQKKNKKKKNRNKEANPALRDFKFDDDTPLLMNAINDMYTMMKNGRDEPSKGYLIQKKEAKPSTDGNEEYFYTNIEFQPYLYNQYLKEPVKEFPTFLQAVDEFYSSLESQKIDLKAIQQERDVIKKLTHIRNDHIKRIDDLAKAQQADRYKAELITRNQILVDSAIYAMRSLIARQLSWTEIKDLLKERQEQHDPIAVRIRQLKLETNHISLYLEDPYQSLENDSDDELEEGEQQLMPQTVDIDLSLTAYSNATRYYEQKRTAAKKEQKTIEAGDKALKSAERKTKQALKDVKIQTTITKARKVYWFEKFYWFISSENFLVIGGRDQQQNEVIVKKYMREKDVYVHAEIQGASSVVIKNPSGEEIPPKTLLEAGTMAISYSVAWDSKIVTNAYWVRSDQVSKTAPSGEYLSTGSFMIRGKKNFLPPCHLMLGLSFLFKLEDGSIERHKGERKVRKFDDDTASIMTEQEESIHEDEEIRLESDGESDGDEQQEESSEKQEVAQKLTDLVIEEENEESSSDEDSNAFPNTHIKIEHNTGKVDIKPDPKLERMMSESAKNEDEEATLIQAAPLKVKKMEKKLKPQKKNKQQQQQEQQEVKDDKSGPKRGQKGKMKKIKQKYGDQDEEERALVMEILKSSGSGKDSRKTKKQEEEETFQKSKARNPQPKPKQVEDADDTPINDELDMLESLTGLPADEDELLFAVPVVAPYQTLHNYKYKVKLTPGTGKRGKAAKMAVQIFLKDKTCTNREKDLLKSVKDEVLARNIPGKVKISAPQMLKVKK</sequence>
<dbReference type="InterPro" id="IPR051608">
    <property type="entry name" value="RQC_Subunit_NEMF"/>
</dbReference>
<dbReference type="GO" id="GO:0005634">
    <property type="term" value="C:nucleus"/>
    <property type="evidence" value="ECO:0007669"/>
    <property type="project" value="UniProtKB-SubCell"/>
</dbReference>
<gene>
    <name evidence="10" type="ORF">CHIRRI_LOCUS11501</name>
</gene>
<feature type="region of interest" description="Disordered" evidence="7">
    <location>
        <begin position="671"/>
        <end position="905"/>
    </location>
</feature>
<dbReference type="GO" id="GO:1990116">
    <property type="term" value="P:ribosome-associated ubiquitin-dependent protein catabolic process"/>
    <property type="evidence" value="ECO:0007669"/>
    <property type="project" value="TreeGrafter"/>
</dbReference>
<organism evidence="10 11">
    <name type="scientific">Chironomus riparius</name>
    <dbReference type="NCBI Taxonomy" id="315576"/>
    <lineage>
        <taxon>Eukaryota</taxon>
        <taxon>Metazoa</taxon>
        <taxon>Ecdysozoa</taxon>
        <taxon>Arthropoda</taxon>
        <taxon>Hexapoda</taxon>
        <taxon>Insecta</taxon>
        <taxon>Pterygota</taxon>
        <taxon>Neoptera</taxon>
        <taxon>Endopterygota</taxon>
        <taxon>Diptera</taxon>
        <taxon>Nematocera</taxon>
        <taxon>Chironomoidea</taxon>
        <taxon>Chironomidae</taxon>
        <taxon>Chironominae</taxon>
        <taxon>Chironomus</taxon>
    </lineage>
</organism>
<comment type="similarity">
    <text evidence="3">Belongs to the NEMF family.</text>
</comment>
<comment type="subcellular location">
    <subcellularLocation>
        <location evidence="2">Cytoplasm</location>
    </subcellularLocation>
    <subcellularLocation>
        <location evidence="1">Nucleus</location>
    </subcellularLocation>
</comment>
<dbReference type="GO" id="GO:0072344">
    <property type="term" value="P:rescue of stalled ribosome"/>
    <property type="evidence" value="ECO:0007669"/>
    <property type="project" value="TreeGrafter"/>
</dbReference>
<dbReference type="GO" id="GO:0000049">
    <property type="term" value="F:tRNA binding"/>
    <property type="evidence" value="ECO:0007669"/>
    <property type="project" value="TreeGrafter"/>
</dbReference>
<dbReference type="Pfam" id="PF11923">
    <property type="entry name" value="NFACT-C"/>
    <property type="match status" value="1"/>
</dbReference>
<feature type="compositionally biased region" description="Basic and acidic residues" evidence="7">
    <location>
        <begin position="753"/>
        <end position="780"/>
    </location>
</feature>
<evidence type="ECO:0000259" key="9">
    <source>
        <dbReference type="Pfam" id="PF11923"/>
    </source>
</evidence>
<feature type="region of interest" description="Disordered" evidence="7">
    <location>
        <begin position="214"/>
        <end position="240"/>
    </location>
</feature>
<evidence type="ECO:0000256" key="7">
    <source>
        <dbReference type="SAM" id="MobiDB-lite"/>
    </source>
</evidence>
<keyword evidence="5" id="KW-0175">Coiled coil</keyword>
<evidence type="ECO:0000256" key="6">
    <source>
        <dbReference type="ARBA" id="ARBA00023242"/>
    </source>
</evidence>
<dbReference type="InterPro" id="IPR008532">
    <property type="entry name" value="NFACT_RNA-bd"/>
</dbReference>
<dbReference type="OrthoDB" id="447931at2759"/>
<dbReference type="InterPro" id="IPR021846">
    <property type="entry name" value="NFACT-C"/>
</dbReference>
<accession>A0A9P0NNN8</accession>
<evidence type="ECO:0000259" key="8">
    <source>
        <dbReference type="Pfam" id="PF05670"/>
    </source>
</evidence>
<dbReference type="Gene3D" id="2.30.310.10">
    <property type="entry name" value="ibrinogen binding protein from staphylococcus aureus domain"/>
    <property type="match status" value="1"/>
</dbReference>
<feature type="compositionally biased region" description="Acidic residues" evidence="7">
    <location>
        <begin position="689"/>
        <end position="716"/>
    </location>
</feature>
<name>A0A9P0NNN8_9DIPT</name>
<dbReference type="PANTHER" id="PTHR15239:SF6">
    <property type="entry name" value="RIBOSOME QUALITY CONTROL COMPLEX SUBUNIT NEMF"/>
    <property type="match status" value="1"/>
</dbReference>
<feature type="compositionally biased region" description="Basic residues" evidence="7">
    <location>
        <begin position="826"/>
        <end position="839"/>
    </location>
</feature>
<dbReference type="AlphaFoldDB" id="A0A9P0NNN8"/>
<feature type="compositionally biased region" description="Acidic residues" evidence="7">
    <location>
        <begin position="731"/>
        <end position="745"/>
    </location>
</feature>
<evidence type="ECO:0000256" key="4">
    <source>
        <dbReference type="ARBA" id="ARBA00022490"/>
    </source>
</evidence>
<evidence type="ECO:0000256" key="5">
    <source>
        <dbReference type="ARBA" id="ARBA00023054"/>
    </source>
</evidence>
<dbReference type="FunFam" id="2.30.310.10:FF:000001">
    <property type="entry name" value="Nuclear export mediator factor Nemf"/>
    <property type="match status" value="1"/>
</dbReference>
<evidence type="ECO:0000256" key="1">
    <source>
        <dbReference type="ARBA" id="ARBA00004123"/>
    </source>
</evidence>
<dbReference type="GO" id="GO:0043023">
    <property type="term" value="F:ribosomal large subunit binding"/>
    <property type="evidence" value="ECO:0007669"/>
    <property type="project" value="TreeGrafter"/>
</dbReference>
<reference evidence="10" key="1">
    <citation type="submission" date="2022-01" db="EMBL/GenBank/DDBJ databases">
        <authorList>
            <person name="King R."/>
        </authorList>
    </citation>
    <scope>NUCLEOTIDE SEQUENCE</scope>
</reference>
<dbReference type="Pfam" id="PF05833">
    <property type="entry name" value="NFACT_N"/>
    <property type="match status" value="1"/>
</dbReference>
<dbReference type="EMBL" id="OU895879">
    <property type="protein sequence ID" value="CAH1729386.1"/>
    <property type="molecule type" value="Genomic_DNA"/>
</dbReference>
<feature type="compositionally biased region" description="Acidic residues" evidence="7">
    <location>
        <begin position="894"/>
        <end position="905"/>
    </location>
</feature>
<keyword evidence="4" id="KW-0963">Cytoplasm</keyword>
<feature type="domain" description="NFACT protein C-terminal" evidence="9">
    <location>
        <begin position="902"/>
        <end position="993"/>
    </location>
</feature>
<dbReference type="Pfam" id="PF05670">
    <property type="entry name" value="NFACT-R_1"/>
    <property type="match status" value="1"/>
</dbReference>
<evidence type="ECO:0000313" key="11">
    <source>
        <dbReference type="Proteomes" id="UP001153620"/>
    </source>
</evidence>
<feature type="compositionally biased region" description="Basic residues" evidence="7">
    <location>
        <begin position="794"/>
        <end position="809"/>
    </location>
</feature>